<dbReference type="InterPro" id="IPR033412">
    <property type="entry name" value="PFOR_II"/>
</dbReference>
<dbReference type="PANTHER" id="PTHR43088:SF1">
    <property type="entry name" value="SUBUNIT OF PYRUVATE:FLAVODOXIN OXIDOREDUCTASE"/>
    <property type="match status" value="1"/>
</dbReference>
<evidence type="ECO:0000259" key="3">
    <source>
        <dbReference type="Pfam" id="PF17147"/>
    </source>
</evidence>
<dbReference type="GO" id="GO:0016491">
    <property type="term" value="F:oxidoreductase activity"/>
    <property type="evidence" value="ECO:0007669"/>
    <property type="project" value="UniProtKB-KW"/>
</dbReference>
<comment type="caution">
    <text evidence="4">The sequence shown here is derived from an EMBL/GenBank/DDBJ whole genome shotgun (WGS) entry which is preliminary data.</text>
</comment>
<dbReference type="Gene3D" id="3.40.50.920">
    <property type="match status" value="1"/>
</dbReference>
<sequence length="210" mass="24258">VQEAVDFTYKAFDKAMEYQAPVLISADGCIGSMMEQVELPPMKDVQREDLHFFATKYLNPKRKVITSMLPVEAEQELYNKKMEQMYKKWEQEEYMSEEYMLEDAEYVIAAYGTSARIAKSAIKMLREEGIKVGLVRPITLYPFPYVSLQKLDEKKVKKVLCLEMSIPAQLVEDLKIGLEGRIPIHCYGRSAGMIFTTEEVVEEVEKMVKE</sequence>
<feature type="domain" description="Pyruvate:ferredoxin oxidoreductase core" evidence="3">
    <location>
        <begin position="104"/>
        <end position="200"/>
    </location>
</feature>
<feature type="domain" description="Pyruvate flavodoxin/ferredoxin oxidoreductase pyrimidine binding" evidence="2">
    <location>
        <begin position="1"/>
        <end position="95"/>
    </location>
</feature>
<gene>
    <name evidence="4" type="ORF">RUMHYD_03289</name>
</gene>
<evidence type="ECO:0000313" key="5">
    <source>
        <dbReference type="Proteomes" id="UP000003100"/>
    </source>
</evidence>
<dbReference type="InterPro" id="IPR009014">
    <property type="entry name" value="Transketo_C/PFOR_II"/>
</dbReference>
<accession>C0CQX6</accession>
<evidence type="ECO:0000313" key="4">
    <source>
        <dbReference type="EMBL" id="EEG47817.1"/>
    </source>
</evidence>
<dbReference type="Proteomes" id="UP000003100">
    <property type="component" value="Unassembled WGS sequence"/>
</dbReference>
<evidence type="ECO:0008006" key="6">
    <source>
        <dbReference type="Google" id="ProtNLM"/>
    </source>
</evidence>
<dbReference type="Pfam" id="PF01855">
    <property type="entry name" value="POR_N"/>
    <property type="match status" value="1"/>
</dbReference>
<feature type="non-terminal residue" evidence="4">
    <location>
        <position position="1"/>
    </location>
</feature>
<dbReference type="InterPro" id="IPR052368">
    <property type="entry name" value="2-oxoacid_oxidoreductase"/>
</dbReference>
<evidence type="ECO:0000256" key="1">
    <source>
        <dbReference type="ARBA" id="ARBA00023002"/>
    </source>
</evidence>
<dbReference type="eggNOG" id="COG0674">
    <property type="taxonomic scope" value="Bacteria"/>
</dbReference>
<dbReference type="Pfam" id="PF17147">
    <property type="entry name" value="PFOR_II"/>
    <property type="match status" value="1"/>
</dbReference>
<dbReference type="EMBL" id="ACBZ01000176">
    <property type="protein sequence ID" value="EEG47817.1"/>
    <property type="molecule type" value="Genomic_DNA"/>
</dbReference>
<dbReference type="HOGENOM" id="CLU_1307130_0_0_9"/>
<protein>
    <recommendedName>
        <fullName evidence="6">Pyruvate:ferredoxin oxidoreductase core domain-containing protein</fullName>
    </recommendedName>
</protein>
<dbReference type="InterPro" id="IPR029061">
    <property type="entry name" value="THDP-binding"/>
</dbReference>
<dbReference type="PATRIC" id="fig|476272.21.peg.1416"/>
<reference evidence="4 5" key="1">
    <citation type="submission" date="2009-01" db="EMBL/GenBank/DDBJ databases">
        <authorList>
            <person name="Fulton L."/>
            <person name="Clifton S."/>
            <person name="Fulton B."/>
            <person name="Xu J."/>
            <person name="Minx P."/>
            <person name="Pepin K.H."/>
            <person name="Johnson M."/>
            <person name="Bhonagiri V."/>
            <person name="Nash W.E."/>
            <person name="Mardis E.R."/>
            <person name="Wilson R.K."/>
        </authorList>
    </citation>
    <scope>NUCLEOTIDE SEQUENCE [LARGE SCALE GENOMIC DNA]</scope>
    <source>
        <strain evidence="5">DSM 10507 / JCM 14656 / S5a33</strain>
    </source>
</reference>
<dbReference type="InterPro" id="IPR002880">
    <property type="entry name" value="Pyrv_Fd/Flavodoxin_OxRdtase_N"/>
</dbReference>
<dbReference type="PANTHER" id="PTHR43088">
    <property type="entry name" value="SUBUNIT OF PYRUVATE:FLAVODOXIN OXIDOREDUCTASE-RELATED"/>
    <property type="match status" value="1"/>
</dbReference>
<dbReference type="SUPFAM" id="SSF52518">
    <property type="entry name" value="Thiamin diphosphate-binding fold (THDP-binding)"/>
    <property type="match status" value="1"/>
</dbReference>
<keyword evidence="5" id="KW-1185">Reference proteome</keyword>
<dbReference type="Gene3D" id="3.40.50.970">
    <property type="match status" value="1"/>
</dbReference>
<dbReference type="AlphaFoldDB" id="C0CQX6"/>
<proteinExistence type="predicted"/>
<evidence type="ECO:0000259" key="2">
    <source>
        <dbReference type="Pfam" id="PF01855"/>
    </source>
</evidence>
<keyword evidence="1" id="KW-0560">Oxidoreductase</keyword>
<reference evidence="4 5" key="2">
    <citation type="submission" date="2009-02" db="EMBL/GenBank/DDBJ databases">
        <title>Draft genome sequence of Blautia hydrogenotrophica DSM 10507 (Ruminococcus hydrogenotrophicus DSM 10507).</title>
        <authorList>
            <person name="Sudarsanam P."/>
            <person name="Ley R."/>
            <person name="Guruge J."/>
            <person name="Turnbaugh P.J."/>
            <person name="Mahowald M."/>
            <person name="Liep D."/>
            <person name="Gordon J."/>
        </authorList>
    </citation>
    <scope>NUCLEOTIDE SEQUENCE [LARGE SCALE GENOMIC DNA]</scope>
    <source>
        <strain evidence="5">DSM 10507 / JCM 14656 / S5a33</strain>
    </source>
</reference>
<dbReference type="SUPFAM" id="SSF52922">
    <property type="entry name" value="TK C-terminal domain-like"/>
    <property type="match status" value="1"/>
</dbReference>
<name>C0CQX6_BLAHS</name>
<organism evidence="4 5">
    <name type="scientific">Blautia hydrogenotrophica (strain DSM 10507 / JCM 14656 / S5a33)</name>
    <name type="common">Ruminococcus hydrogenotrophicus</name>
    <dbReference type="NCBI Taxonomy" id="476272"/>
    <lineage>
        <taxon>Bacteria</taxon>
        <taxon>Bacillati</taxon>
        <taxon>Bacillota</taxon>
        <taxon>Clostridia</taxon>
        <taxon>Lachnospirales</taxon>
        <taxon>Lachnospiraceae</taxon>
        <taxon>Blautia</taxon>
    </lineage>
</organism>